<dbReference type="SMR" id="G4ZQV9"/>
<evidence type="ECO:0000313" key="3">
    <source>
        <dbReference type="Proteomes" id="UP000002640"/>
    </source>
</evidence>
<dbReference type="Pfam" id="PF00155">
    <property type="entry name" value="Aminotran_1_2"/>
    <property type="match status" value="1"/>
</dbReference>
<dbReference type="GeneID" id="20647056"/>
<dbReference type="Gene3D" id="3.40.640.10">
    <property type="entry name" value="Type I PLP-dependent aspartate aminotransferase-like (Major domain)"/>
    <property type="match status" value="1"/>
</dbReference>
<dbReference type="Proteomes" id="UP000002640">
    <property type="component" value="Unassembled WGS sequence"/>
</dbReference>
<organism evidence="2 3">
    <name type="scientific">Phytophthora sojae (strain P6497)</name>
    <name type="common">Soybean stem and root rot agent</name>
    <name type="synonym">Phytophthora megasperma f. sp. glycines</name>
    <dbReference type="NCBI Taxonomy" id="1094619"/>
    <lineage>
        <taxon>Eukaryota</taxon>
        <taxon>Sar</taxon>
        <taxon>Stramenopiles</taxon>
        <taxon>Oomycota</taxon>
        <taxon>Peronosporomycetes</taxon>
        <taxon>Peronosporales</taxon>
        <taxon>Peronosporaceae</taxon>
        <taxon>Phytophthora</taxon>
    </lineage>
</organism>
<sequence>MAEVHGLTDRSAAGLDLARADASAGRDTAAGLGGICGHGAGNHGQDDCKAVTIRRRAQAPSKQAASQEKIMASSSSSAPAVWDSATQTFHGGQDWKFLANFAEDFSVTTNALGTPAQALAAATQAMSTVHHYPPADFQPAISHLAEFLWPETWQQDLPLLLMGNGASELIDLVIRSVQPGGWRPGGTLTQYKEYERSSKADGRETLAWNDPKAALTCLVNPTNPTGDYMDVEQMKSYIETHCPDDHTIIIDESMQPWVGPQWRQDSLIHQREWVQQLSETRRINVWVMTSWTKIWSCTGLRIGSVVAPTPAHAAEIKRKQVPWSVNSMALAFVSAVVKDDAYLQQTWDVTPKWRANAVEQLSKRFPTWEFFGKSFLSWIWIDTKSVETCDQACKLAKEHGVPVRSGKPGYNLPTYVRIAVRSPEQTAVLLKAWEPLQ</sequence>
<protein>
    <recommendedName>
        <fullName evidence="1">Aminotransferase class I/classII large domain-containing protein</fullName>
    </recommendedName>
</protein>
<dbReference type="EMBL" id="JH159156">
    <property type="protein sequence ID" value="EGZ13907.1"/>
    <property type="molecule type" value="Genomic_DNA"/>
</dbReference>
<dbReference type="InParanoid" id="G4ZQV9"/>
<dbReference type="InterPro" id="IPR015424">
    <property type="entry name" value="PyrdxlP-dep_Trfase"/>
</dbReference>
<dbReference type="SUPFAM" id="SSF53383">
    <property type="entry name" value="PLP-dependent transferases"/>
    <property type="match status" value="1"/>
</dbReference>
<gene>
    <name evidence="2" type="ORF">PHYSODRAFT_335613</name>
</gene>
<evidence type="ECO:0000313" key="2">
    <source>
        <dbReference type="EMBL" id="EGZ13907.1"/>
    </source>
</evidence>
<dbReference type="PANTHER" id="PTHR43799:SF1">
    <property type="entry name" value="ASPARTATE AMINOTRANSFERASE"/>
    <property type="match status" value="1"/>
</dbReference>
<feature type="domain" description="Aminotransferase class I/classII large" evidence="1">
    <location>
        <begin position="112"/>
        <end position="431"/>
    </location>
</feature>
<dbReference type="InterPro" id="IPR015421">
    <property type="entry name" value="PyrdxlP-dep_Trfase_major"/>
</dbReference>
<keyword evidence="3" id="KW-1185">Reference proteome</keyword>
<dbReference type="KEGG" id="psoj:PHYSODRAFT_335613"/>
<dbReference type="AlphaFoldDB" id="G4ZQV9"/>
<dbReference type="RefSeq" id="XP_009531336.1">
    <property type="nucleotide sequence ID" value="XM_009533041.1"/>
</dbReference>
<name>G4ZQV9_PHYSP</name>
<dbReference type="CDD" id="cd00609">
    <property type="entry name" value="AAT_like"/>
    <property type="match status" value="1"/>
</dbReference>
<dbReference type="InterPro" id="IPR015422">
    <property type="entry name" value="PyrdxlP-dep_Trfase_small"/>
</dbReference>
<dbReference type="PANTHER" id="PTHR43799">
    <property type="entry name" value="AMINOTRANSFERASE, PUTATIVE-RELATED"/>
    <property type="match status" value="1"/>
</dbReference>
<dbReference type="GO" id="GO:0030170">
    <property type="term" value="F:pyridoxal phosphate binding"/>
    <property type="evidence" value="ECO:0007669"/>
    <property type="project" value="InterPro"/>
</dbReference>
<dbReference type="InterPro" id="IPR004839">
    <property type="entry name" value="Aminotransferase_I/II_large"/>
</dbReference>
<dbReference type="Gene3D" id="3.90.1150.10">
    <property type="entry name" value="Aspartate Aminotransferase, domain 1"/>
    <property type="match status" value="1"/>
</dbReference>
<dbReference type="OMA" id="WHSADFR"/>
<evidence type="ECO:0000259" key="1">
    <source>
        <dbReference type="Pfam" id="PF00155"/>
    </source>
</evidence>
<reference evidence="2 3" key="1">
    <citation type="journal article" date="2006" name="Science">
        <title>Phytophthora genome sequences uncover evolutionary origins and mechanisms of pathogenesis.</title>
        <authorList>
            <person name="Tyler B.M."/>
            <person name="Tripathy S."/>
            <person name="Zhang X."/>
            <person name="Dehal P."/>
            <person name="Jiang R.H."/>
            <person name="Aerts A."/>
            <person name="Arredondo F.D."/>
            <person name="Baxter L."/>
            <person name="Bensasson D."/>
            <person name="Beynon J.L."/>
            <person name="Chapman J."/>
            <person name="Damasceno C.M."/>
            <person name="Dorrance A.E."/>
            <person name="Dou D."/>
            <person name="Dickerman A.W."/>
            <person name="Dubchak I.L."/>
            <person name="Garbelotto M."/>
            <person name="Gijzen M."/>
            <person name="Gordon S.G."/>
            <person name="Govers F."/>
            <person name="Grunwald N.J."/>
            <person name="Huang W."/>
            <person name="Ivors K.L."/>
            <person name="Jones R.W."/>
            <person name="Kamoun S."/>
            <person name="Krampis K."/>
            <person name="Lamour K.H."/>
            <person name="Lee M.K."/>
            <person name="McDonald W.H."/>
            <person name="Medina M."/>
            <person name="Meijer H.J."/>
            <person name="Nordberg E.K."/>
            <person name="Maclean D.J."/>
            <person name="Ospina-Giraldo M.D."/>
            <person name="Morris P.F."/>
            <person name="Phuntumart V."/>
            <person name="Putnam N.H."/>
            <person name="Rash S."/>
            <person name="Rose J.K."/>
            <person name="Sakihama Y."/>
            <person name="Salamov A.A."/>
            <person name="Savidor A."/>
            <person name="Scheuring C.F."/>
            <person name="Smith B.M."/>
            <person name="Sobral B.W."/>
            <person name="Terry A."/>
            <person name="Torto-Alalibo T.A."/>
            <person name="Win J."/>
            <person name="Xu Z."/>
            <person name="Zhang H."/>
            <person name="Grigoriev I.V."/>
            <person name="Rokhsar D.S."/>
            <person name="Boore J.L."/>
        </authorList>
    </citation>
    <scope>NUCLEOTIDE SEQUENCE [LARGE SCALE GENOMIC DNA]</scope>
    <source>
        <strain evidence="2 3">P6497</strain>
    </source>
</reference>
<proteinExistence type="predicted"/>
<dbReference type="STRING" id="1094619.G4ZQV9"/>
<accession>G4ZQV9</accession>